<organism evidence="3 4">
    <name type="scientific">[Torrubiella] hemipterigena</name>
    <dbReference type="NCBI Taxonomy" id="1531966"/>
    <lineage>
        <taxon>Eukaryota</taxon>
        <taxon>Fungi</taxon>
        <taxon>Dikarya</taxon>
        <taxon>Ascomycota</taxon>
        <taxon>Pezizomycotina</taxon>
        <taxon>Sordariomycetes</taxon>
        <taxon>Hypocreomycetidae</taxon>
        <taxon>Hypocreales</taxon>
        <taxon>Clavicipitaceae</taxon>
        <taxon>Clavicipitaceae incertae sedis</taxon>
        <taxon>'Torrubiella' clade</taxon>
    </lineage>
</organism>
<accession>A0A0A1SZN6</accession>
<feature type="region of interest" description="Disordered" evidence="1">
    <location>
        <begin position="34"/>
        <end position="80"/>
    </location>
</feature>
<dbReference type="AlphaFoldDB" id="A0A0A1SZN6"/>
<evidence type="ECO:0000313" key="4">
    <source>
        <dbReference type="Proteomes" id="UP000039046"/>
    </source>
</evidence>
<feature type="signal peptide" evidence="2">
    <location>
        <begin position="1"/>
        <end position="20"/>
    </location>
</feature>
<dbReference type="HOGENOM" id="CLU_950570_0_0_1"/>
<gene>
    <name evidence="3" type="ORF">VHEMI06079</name>
</gene>
<reference evidence="3 4" key="1">
    <citation type="journal article" date="2015" name="Genome Announc.">
        <title>Draft Genome Sequence and Gene Annotation of the Entomopathogenic Fungus Verticillium hemipterigenum.</title>
        <authorList>
            <person name="Horn F."/>
            <person name="Habel A."/>
            <person name="Scharf D.H."/>
            <person name="Dworschak J."/>
            <person name="Brakhage A.A."/>
            <person name="Guthke R."/>
            <person name="Hertweck C."/>
            <person name="Linde J."/>
        </authorList>
    </citation>
    <scope>NUCLEOTIDE SEQUENCE [LARGE SCALE GENOMIC DNA]</scope>
</reference>
<keyword evidence="4" id="KW-1185">Reference proteome</keyword>
<keyword evidence="2" id="KW-0732">Signal</keyword>
<evidence type="ECO:0000313" key="3">
    <source>
        <dbReference type="EMBL" id="CEJ90286.1"/>
    </source>
</evidence>
<evidence type="ECO:0000256" key="1">
    <source>
        <dbReference type="SAM" id="MobiDB-lite"/>
    </source>
</evidence>
<sequence length="293" mass="30888">MVPLYITLVNLLLSSAAVSASGVDGLHSLTVLAPGESPKPNPLPSSSSPASTSQLPSPTSHSEPPATHTEQPTKTDEDPWALTTVFTQPTDCLYGITQYAGSLSTLDYWLNIPFPAPGITLTSCFPPALVASVTASEDQPPYNQLVCPYKWESFDYNSTYRICCPPDFGLYAPGIISSNTVRPGLGAWCTSWAWPGTHAALTRYFTDGHSSVIDTRLGSSENWLVQATAFDGFISGSGPHHALPTTNGPKPAITTPMITTTTSSGFAMPTGTGPTALGICLPVLANALWMAVI</sequence>
<name>A0A0A1SZN6_9HYPO</name>
<dbReference type="EMBL" id="CDHN01000003">
    <property type="protein sequence ID" value="CEJ90286.1"/>
    <property type="molecule type" value="Genomic_DNA"/>
</dbReference>
<protein>
    <submittedName>
        <fullName evidence="3">Putative CFEM domain protein</fullName>
    </submittedName>
</protein>
<dbReference type="Proteomes" id="UP000039046">
    <property type="component" value="Unassembled WGS sequence"/>
</dbReference>
<feature type="compositionally biased region" description="Low complexity" evidence="1">
    <location>
        <begin position="44"/>
        <end position="60"/>
    </location>
</feature>
<proteinExistence type="predicted"/>
<feature type="chain" id="PRO_5001989512" evidence="2">
    <location>
        <begin position="21"/>
        <end position="293"/>
    </location>
</feature>
<dbReference type="STRING" id="1531966.A0A0A1SZN6"/>
<evidence type="ECO:0000256" key="2">
    <source>
        <dbReference type="SAM" id="SignalP"/>
    </source>
</evidence>
<dbReference type="OrthoDB" id="5152880at2759"/>